<dbReference type="FunFam" id="3.30.559.10:FF:000007">
    <property type="entry name" value="Dihydrolipoamide acetyltransferase component of pyruvate dehydrogenase complex"/>
    <property type="match status" value="1"/>
</dbReference>
<dbReference type="InterPro" id="IPR023213">
    <property type="entry name" value="CAT-like_dom_sf"/>
</dbReference>
<evidence type="ECO:0000256" key="2">
    <source>
        <dbReference type="ARBA" id="ARBA00007317"/>
    </source>
</evidence>
<dbReference type="GO" id="GO:0006086">
    <property type="term" value="P:pyruvate decarboxylation to acetyl-CoA"/>
    <property type="evidence" value="ECO:0007669"/>
    <property type="project" value="InterPro"/>
</dbReference>
<dbReference type="Pfam" id="PF00198">
    <property type="entry name" value="2-oxoacid_dh"/>
    <property type="match status" value="1"/>
</dbReference>
<dbReference type="Gene3D" id="4.10.320.10">
    <property type="entry name" value="E3-binding domain"/>
    <property type="match status" value="1"/>
</dbReference>
<comment type="caution">
    <text evidence="10">The sequence shown here is derived from an EMBL/GenBank/DDBJ whole genome shotgun (WGS) entry which is preliminary data.</text>
</comment>
<feature type="compositionally biased region" description="Basic and acidic residues" evidence="7">
    <location>
        <begin position="103"/>
        <end position="121"/>
    </location>
</feature>
<dbReference type="InterPro" id="IPR001078">
    <property type="entry name" value="2-oxoacid_DH_actylTfrase"/>
</dbReference>
<dbReference type="SUPFAM" id="SSF52777">
    <property type="entry name" value="CoA-dependent acyltransferases"/>
    <property type="match status" value="1"/>
</dbReference>
<keyword evidence="4 6" id="KW-0450">Lipoyl</keyword>
<evidence type="ECO:0000256" key="1">
    <source>
        <dbReference type="ARBA" id="ARBA00001938"/>
    </source>
</evidence>
<evidence type="ECO:0000259" key="8">
    <source>
        <dbReference type="PROSITE" id="PS50968"/>
    </source>
</evidence>
<reference evidence="10 11" key="1">
    <citation type="submission" date="2019-03" db="EMBL/GenBank/DDBJ databases">
        <title>Whole genome sequence of a novel Rubrobacter taiwanensis strain, isolated from Yellowstone National Park.</title>
        <authorList>
            <person name="Freed S."/>
            <person name="Ramaley R.F."/>
            <person name="Kyndt J.A."/>
        </authorList>
    </citation>
    <scope>NUCLEOTIDE SEQUENCE [LARGE SCALE GENOMIC DNA]</scope>
    <source>
        <strain evidence="10 11">Yellowstone</strain>
    </source>
</reference>
<dbReference type="Proteomes" id="UP000295244">
    <property type="component" value="Unassembled WGS sequence"/>
</dbReference>
<sequence>MPKMGDAMEEGTILRWLKQEGDEVEEGDVLAEIETDKVNLEMEAEASGKLAEIIAGEGESVPVGRPIAFIQGEGEEVPERGKPREAAAGAAEEEEGAGAPAATEEREARPRERAPEADGHVRASPLVRRLAREHDVDLSQIEGSGPHGRIVERDIRAYLERAPEEREERPAAPAAAPRAAELPPPTGAPGTELVEPSRMQRIIGERMTQAKQQIPHFYATVEVRMDELMRLRGELNEQLAEEGVKLSVNDFVMKACALALGKFRNLNALYTSEGIELHESVDMAMAVALESGLITPVIRDCAGKTLSKISAEAKDLATRAREGKLKPDEYQGGTFTVSNMGMFGVEDFTAIINPPQVAIVAVSSIVRRPVFDEEGSVVPAQLMKLTLSADHRVANGAEGALYLAEVKRLLENPVMLLV</sequence>
<dbReference type="InterPro" id="IPR045257">
    <property type="entry name" value="E2/Pdx1"/>
</dbReference>
<dbReference type="GO" id="GO:0045254">
    <property type="term" value="C:pyruvate dehydrogenase complex"/>
    <property type="evidence" value="ECO:0007669"/>
    <property type="project" value="InterPro"/>
</dbReference>
<evidence type="ECO:0000256" key="3">
    <source>
        <dbReference type="ARBA" id="ARBA00022679"/>
    </source>
</evidence>
<organism evidence="10 11">
    <name type="scientific">Rubrobacter taiwanensis</name>
    <dbReference type="NCBI Taxonomy" id="185139"/>
    <lineage>
        <taxon>Bacteria</taxon>
        <taxon>Bacillati</taxon>
        <taxon>Actinomycetota</taxon>
        <taxon>Rubrobacteria</taxon>
        <taxon>Rubrobacterales</taxon>
        <taxon>Rubrobacteraceae</taxon>
        <taxon>Rubrobacter</taxon>
    </lineage>
</organism>
<dbReference type="InterPro" id="IPR011053">
    <property type="entry name" value="Single_hybrid_motif"/>
</dbReference>
<name>A0A4R1BGV8_9ACTN</name>
<dbReference type="OrthoDB" id="9805770at2"/>
<dbReference type="EMBL" id="SKBU01000016">
    <property type="protein sequence ID" value="TCJ16486.1"/>
    <property type="molecule type" value="Genomic_DNA"/>
</dbReference>
<keyword evidence="5 6" id="KW-0012">Acyltransferase</keyword>
<comment type="cofactor">
    <cofactor evidence="1 6">
        <name>(R)-lipoate</name>
        <dbReference type="ChEBI" id="CHEBI:83088"/>
    </cofactor>
</comment>
<dbReference type="AlphaFoldDB" id="A0A4R1BGV8"/>
<evidence type="ECO:0000256" key="4">
    <source>
        <dbReference type="ARBA" id="ARBA00022823"/>
    </source>
</evidence>
<dbReference type="SUPFAM" id="SSF47005">
    <property type="entry name" value="Peripheral subunit-binding domain of 2-oxo acid dehydrogenase complex"/>
    <property type="match status" value="1"/>
</dbReference>
<dbReference type="GO" id="GO:0016746">
    <property type="term" value="F:acyltransferase activity"/>
    <property type="evidence" value="ECO:0007669"/>
    <property type="project" value="UniProtKB-KW"/>
</dbReference>
<dbReference type="SUPFAM" id="SSF51230">
    <property type="entry name" value="Single hybrid motif"/>
    <property type="match status" value="1"/>
</dbReference>
<evidence type="ECO:0000256" key="6">
    <source>
        <dbReference type="RuleBase" id="RU003423"/>
    </source>
</evidence>
<dbReference type="EC" id="2.3.1.-" evidence="6"/>
<dbReference type="PROSITE" id="PS50968">
    <property type="entry name" value="BIOTINYL_LIPOYL"/>
    <property type="match status" value="1"/>
</dbReference>
<keyword evidence="11" id="KW-1185">Reference proteome</keyword>
<dbReference type="InterPro" id="IPR004167">
    <property type="entry name" value="PSBD"/>
</dbReference>
<feature type="domain" description="Lipoyl-binding" evidence="8">
    <location>
        <begin position="1"/>
        <end position="71"/>
    </location>
</feature>
<dbReference type="CDD" id="cd06849">
    <property type="entry name" value="lipoyl_domain"/>
    <property type="match status" value="1"/>
</dbReference>
<dbReference type="PROSITE" id="PS00189">
    <property type="entry name" value="LIPOYL"/>
    <property type="match status" value="1"/>
</dbReference>
<dbReference type="Gene3D" id="3.30.559.10">
    <property type="entry name" value="Chloramphenicol acetyltransferase-like domain"/>
    <property type="match status" value="1"/>
</dbReference>
<gene>
    <name evidence="10" type="ORF">E0L93_09725</name>
</gene>
<evidence type="ECO:0000259" key="9">
    <source>
        <dbReference type="PROSITE" id="PS51826"/>
    </source>
</evidence>
<dbReference type="InterPro" id="IPR000089">
    <property type="entry name" value="Biotin_lipoyl"/>
</dbReference>
<dbReference type="InterPro" id="IPR036625">
    <property type="entry name" value="E3-bd_dom_sf"/>
</dbReference>
<accession>A0A4R1BGV8</accession>
<dbReference type="PANTHER" id="PTHR23151">
    <property type="entry name" value="DIHYDROLIPOAMIDE ACETYL/SUCCINYL-TRANSFERASE-RELATED"/>
    <property type="match status" value="1"/>
</dbReference>
<keyword evidence="3 6" id="KW-0808">Transferase</keyword>
<evidence type="ECO:0000256" key="7">
    <source>
        <dbReference type="SAM" id="MobiDB-lite"/>
    </source>
</evidence>
<dbReference type="Gene3D" id="2.40.50.100">
    <property type="match status" value="1"/>
</dbReference>
<feature type="compositionally biased region" description="Low complexity" evidence="7">
    <location>
        <begin position="171"/>
        <end position="181"/>
    </location>
</feature>
<dbReference type="Pfam" id="PF02817">
    <property type="entry name" value="E3_binding"/>
    <property type="match status" value="1"/>
</dbReference>
<evidence type="ECO:0000256" key="5">
    <source>
        <dbReference type="ARBA" id="ARBA00023315"/>
    </source>
</evidence>
<feature type="region of interest" description="Disordered" evidence="7">
    <location>
        <begin position="162"/>
        <end position="193"/>
    </location>
</feature>
<evidence type="ECO:0000313" key="11">
    <source>
        <dbReference type="Proteomes" id="UP000295244"/>
    </source>
</evidence>
<dbReference type="PANTHER" id="PTHR23151:SF90">
    <property type="entry name" value="DIHYDROLIPOYLLYSINE-RESIDUE ACETYLTRANSFERASE COMPONENT OF PYRUVATE DEHYDROGENASE COMPLEX, MITOCHONDRIAL-RELATED"/>
    <property type="match status" value="1"/>
</dbReference>
<evidence type="ECO:0000313" key="10">
    <source>
        <dbReference type="EMBL" id="TCJ16486.1"/>
    </source>
</evidence>
<dbReference type="PROSITE" id="PS51826">
    <property type="entry name" value="PSBD"/>
    <property type="match status" value="1"/>
</dbReference>
<dbReference type="InterPro" id="IPR003016">
    <property type="entry name" value="2-oxoA_DH_lipoyl-BS"/>
</dbReference>
<dbReference type="Pfam" id="PF00364">
    <property type="entry name" value="Biotin_lipoyl"/>
    <property type="match status" value="1"/>
</dbReference>
<comment type="similarity">
    <text evidence="2 6">Belongs to the 2-oxoacid dehydrogenase family.</text>
</comment>
<protein>
    <recommendedName>
        <fullName evidence="6">Dihydrolipoamide acetyltransferase component of pyruvate dehydrogenase complex</fullName>
        <ecNumber evidence="6">2.3.1.-</ecNumber>
    </recommendedName>
</protein>
<feature type="domain" description="Peripheral subunit-binding (PSBD)" evidence="9">
    <location>
        <begin position="122"/>
        <end position="159"/>
    </location>
</feature>
<proteinExistence type="inferred from homology"/>
<feature type="region of interest" description="Disordered" evidence="7">
    <location>
        <begin position="71"/>
        <end position="125"/>
    </location>
</feature>